<feature type="non-terminal residue" evidence="1">
    <location>
        <position position="1"/>
    </location>
</feature>
<evidence type="ECO:0000313" key="1">
    <source>
        <dbReference type="EMBL" id="KAI8436923.1"/>
    </source>
</evidence>
<organism evidence="1 2">
    <name type="scientific">Choristoneura fumiferana</name>
    <name type="common">Spruce budworm moth</name>
    <name type="synonym">Archips fumiferana</name>
    <dbReference type="NCBI Taxonomy" id="7141"/>
    <lineage>
        <taxon>Eukaryota</taxon>
        <taxon>Metazoa</taxon>
        <taxon>Ecdysozoa</taxon>
        <taxon>Arthropoda</taxon>
        <taxon>Hexapoda</taxon>
        <taxon>Insecta</taxon>
        <taxon>Pterygota</taxon>
        <taxon>Neoptera</taxon>
        <taxon>Endopterygota</taxon>
        <taxon>Lepidoptera</taxon>
        <taxon>Glossata</taxon>
        <taxon>Ditrysia</taxon>
        <taxon>Tortricoidea</taxon>
        <taxon>Tortricidae</taxon>
        <taxon>Tortricinae</taxon>
        <taxon>Choristoneura</taxon>
    </lineage>
</organism>
<sequence>VSEAEIRDEVPSISFFTLYRFATTKDKVFIFLALICSVLAGTTTPFNTLLFASLLQSMVDYGISVILEMPDDDAFLIAIRDFAIYNCILGVALVVLSYLATVLMNISAFNQVFRIRQEYLKSALNQDFEYFDMHQTGDFAAKCQYLSNDVVKVEDGIGEKLATFIFYQSAFVSSVTMALIKGWKLALLCLISFPVTLALVGIAGLVASRLSKKEAKASGLFNGIAMGTLFFCIFCAYALSFWFGYQLLSDPNENYDVETMIALFGMG</sequence>
<protein>
    <submittedName>
        <fullName evidence="1">Uncharacterized protein</fullName>
    </submittedName>
</protein>
<name>A0ACC0KK81_CHOFU</name>
<keyword evidence="2" id="KW-1185">Reference proteome</keyword>
<comment type="caution">
    <text evidence="1">The sequence shown here is derived from an EMBL/GenBank/DDBJ whole genome shotgun (WGS) entry which is preliminary data.</text>
</comment>
<dbReference type="EMBL" id="CM046117">
    <property type="protein sequence ID" value="KAI8436923.1"/>
    <property type="molecule type" value="Genomic_DNA"/>
</dbReference>
<gene>
    <name evidence="1" type="ORF">MSG28_010349</name>
</gene>
<proteinExistence type="predicted"/>
<reference evidence="1 2" key="1">
    <citation type="journal article" date="2022" name="Genome Biol. Evol.">
        <title>The Spruce Budworm Genome: Reconstructing the Evolutionary History of Antifreeze Proteins.</title>
        <authorList>
            <person name="Beliveau C."/>
            <person name="Gagne P."/>
            <person name="Picq S."/>
            <person name="Vernygora O."/>
            <person name="Keeling C.I."/>
            <person name="Pinkney K."/>
            <person name="Doucet D."/>
            <person name="Wen F."/>
            <person name="Johnston J.S."/>
            <person name="Maaroufi H."/>
            <person name="Boyle B."/>
            <person name="Laroche J."/>
            <person name="Dewar K."/>
            <person name="Juretic N."/>
            <person name="Blackburn G."/>
            <person name="Nisole A."/>
            <person name="Brunet B."/>
            <person name="Brandao M."/>
            <person name="Lumley L."/>
            <person name="Duan J."/>
            <person name="Quan G."/>
            <person name="Lucarotti C.J."/>
            <person name="Roe A.D."/>
            <person name="Sperling F.A.H."/>
            <person name="Levesque R.C."/>
            <person name="Cusson M."/>
        </authorList>
    </citation>
    <scope>NUCLEOTIDE SEQUENCE [LARGE SCALE GENOMIC DNA]</scope>
    <source>
        <strain evidence="1">Glfc:IPQL:Cfum</strain>
    </source>
</reference>
<evidence type="ECO:0000313" key="2">
    <source>
        <dbReference type="Proteomes" id="UP001064048"/>
    </source>
</evidence>
<accession>A0ACC0KK81</accession>
<dbReference type="Proteomes" id="UP001064048">
    <property type="component" value="Chromosome 17"/>
</dbReference>